<reference evidence="1" key="1">
    <citation type="journal article" date="2024" name="Antonie Van Leeuwenhoek">
        <title>Bradyrhizobium ontarionense sp. nov., a novel bacterial symbiont isolated from Aeschynomene indica (Indian jointvetch), harbours photosynthesis, nitrogen fixation and nitrous oxide (N2O) reductase genes.</title>
        <authorList>
            <person name="Bromfield E.S.P."/>
            <person name="Cloutier S."/>
        </authorList>
    </citation>
    <scope>NUCLEOTIDE SEQUENCE</scope>
    <source>
        <strain evidence="1">A19</strain>
    </source>
</reference>
<dbReference type="InterPro" id="IPR018037">
    <property type="entry name" value="FixH_proteobacterial"/>
</dbReference>
<accession>A0ABY3RLD2</accession>
<proteinExistence type="predicted"/>
<dbReference type="EMBL" id="CP088156">
    <property type="protein sequence ID" value="UFZ08315.1"/>
    <property type="molecule type" value="Genomic_DNA"/>
</dbReference>
<evidence type="ECO:0000313" key="2">
    <source>
        <dbReference type="Proteomes" id="UP001431010"/>
    </source>
</evidence>
<dbReference type="Pfam" id="PF05751">
    <property type="entry name" value="FixH"/>
    <property type="match status" value="1"/>
</dbReference>
<sequence>MLLAFFGTVIGVNVYMMKMAISTLPGTEVDSAYSASLGYEKEITAARDQEARRWNVEAHIERGTDGAAVLQVNARDASGKPVSGLKFQGRLERPADKRADQEVALAEVGIGIYRGTAEAIAPGQWDLVLEGDSSGRRMFMSKNRVLLN</sequence>
<dbReference type="Proteomes" id="UP001431010">
    <property type="component" value="Chromosome"/>
</dbReference>
<organism evidence="1 2">
    <name type="scientific">Bradyrhizobium ontarionense</name>
    <dbReference type="NCBI Taxonomy" id="2898149"/>
    <lineage>
        <taxon>Bacteria</taxon>
        <taxon>Pseudomonadati</taxon>
        <taxon>Pseudomonadota</taxon>
        <taxon>Alphaproteobacteria</taxon>
        <taxon>Hyphomicrobiales</taxon>
        <taxon>Nitrobacteraceae</taxon>
        <taxon>Bradyrhizobium</taxon>
    </lineage>
</organism>
<gene>
    <name evidence="1" type="ORF">LQG66_12145</name>
</gene>
<name>A0ABY3RLD2_9BRAD</name>
<evidence type="ECO:0000313" key="1">
    <source>
        <dbReference type="EMBL" id="UFZ08315.1"/>
    </source>
</evidence>
<protein>
    <submittedName>
        <fullName evidence="1">FixH family protein</fullName>
    </submittedName>
</protein>
<keyword evidence="2" id="KW-1185">Reference proteome</keyword>
<dbReference type="InterPro" id="IPR008620">
    <property type="entry name" value="FixH"/>
</dbReference>
<dbReference type="PIRSF" id="PIRSF011386">
    <property type="entry name" value="FixH"/>
    <property type="match status" value="1"/>
</dbReference>